<accession>A0A1M7CIU7</accession>
<feature type="domain" description="BIG2" evidence="1">
    <location>
        <begin position="124"/>
        <end position="198"/>
    </location>
</feature>
<dbReference type="Proteomes" id="UP000184280">
    <property type="component" value="Unassembled WGS sequence"/>
</dbReference>
<dbReference type="SUPFAM" id="SSF49373">
    <property type="entry name" value="Invasin/intimin cell-adhesion fragments"/>
    <property type="match status" value="2"/>
</dbReference>
<sequence>MKRVFRQILGWGMMLSLPLVMTSCGELFDMLDNPITPALQVLRAQLTLKVGESKPIQASTQAHVVLLYSSDNPAVATVDATGLITAVSPGTARITIKAQGEDDYYRTEIFSENTTTVEVTVTKKDGSITFATSNVIKSFGDDAFTNPLTIVGDGTVTYSSNNSNVATVDANGNVTIVDGGTAIISATTATTDNYVYKTTTAQYTLKIYRTIDLATVTSDFTANDNYILTGTLAGNYKISIAKDANVELKDVTINGVNNVAYRWAGLTCLDNANITITGTNSVKGFFENYPGIQAGPIGSTLTISGTGSLTATGGDYAAGIGSGRKATCGAITISGGTVNASSSKHGAGIGSGNTYSSCGAITISGGTVMASSGDWGAGIGSGFEGSSCGAITISGGTVNASSGQSGAGIGSGFKNSSCKNITISGGTIVATSTKDGAGIGSGFTNSSCGAITISGGTVIASSGDAGAGIGSGFDSTFGSITITAGITQVQATRNDSAAWPIGKGFVDPGSTGAVTINGVTVTNKDWDGTGLTDLNFATSSTGGNNLTWTLTSTTTP</sequence>
<dbReference type="Pfam" id="PF02368">
    <property type="entry name" value="Big_2"/>
    <property type="match status" value="2"/>
</dbReference>
<feature type="domain" description="BIG2" evidence="1">
    <location>
        <begin position="35"/>
        <end position="108"/>
    </location>
</feature>
<evidence type="ECO:0000259" key="1">
    <source>
        <dbReference type="SMART" id="SM00635"/>
    </source>
</evidence>
<dbReference type="SMART" id="SM00710">
    <property type="entry name" value="PbH1"/>
    <property type="match status" value="7"/>
</dbReference>
<gene>
    <name evidence="2" type="ORF">SAMN04488494_0427</name>
</gene>
<protein>
    <submittedName>
        <fullName evidence="2">Ig-like domain (Group 2)</fullName>
    </submittedName>
</protein>
<name>A0A1M7CIU7_XYLRU</name>
<dbReference type="RefSeq" id="WP_073042433.1">
    <property type="nucleotide sequence ID" value="NZ_FRCJ01000001.1"/>
</dbReference>
<organism evidence="2 3">
    <name type="scientific">Xylanibacter ruminicola</name>
    <name type="common">Prevotella ruminicola</name>
    <dbReference type="NCBI Taxonomy" id="839"/>
    <lineage>
        <taxon>Bacteria</taxon>
        <taxon>Pseudomonadati</taxon>
        <taxon>Bacteroidota</taxon>
        <taxon>Bacteroidia</taxon>
        <taxon>Bacteroidales</taxon>
        <taxon>Prevotellaceae</taxon>
        <taxon>Xylanibacter</taxon>
    </lineage>
</organism>
<dbReference type="OrthoDB" id="1067194at2"/>
<dbReference type="AlphaFoldDB" id="A0A1M7CIU7"/>
<dbReference type="Pfam" id="PF18889">
    <property type="entry name" value="Beta_helix_3"/>
    <property type="match status" value="6"/>
</dbReference>
<evidence type="ECO:0000313" key="3">
    <source>
        <dbReference type="Proteomes" id="UP000184280"/>
    </source>
</evidence>
<proteinExistence type="predicted"/>
<dbReference type="InterPro" id="IPR006626">
    <property type="entry name" value="PbH1"/>
</dbReference>
<reference evidence="2 3" key="1">
    <citation type="submission" date="2016-11" db="EMBL/GenBank/DDBJ databases">
        <authorList>
            <person name="Jaros S."/>
            <person name="Januszkiewicz K."/>
            <person name="Wedrychowicz H."/>
        </authorList>
    </citation>
    <scope>NUCLEOTIDE SEQUENCE [LARGE SCALE GENOMIC DNA]</scope>
    <source>
        <strain evidence="2 3">BPI-34</strain>
    </source>
</reference>
<dbReference type="InterPro" id="IPR003343">
    <property type="entry name" value="Big_2"/>
</dbReference>
<dbReference type="InterPro" id="IPR008964">
    <property type="entry name" value="Invasin/intimin_cell_adhesion"/>
</dbReference>
<dbReference type="PROSITE" id="PS51257">
    <property type="entry name" value="PROKAR_LIPOPROTEIN"/>
    <property type="match status" value="1"/>
</dbReference>
<dbReference type="SMART" id="SM00635">
    <property type="entry name" value="BID_2"/>
    <property type="match status" value="2"/>
</dbReference>
<dbReference type="EMBL" id="FRCJ01000001">
    <property type="protein sequence ID" value="SHL67124.1"/>
    <property type="molecule type" value="Genomic_DNA"/>
</dbReference>
<dbReference type="Gene3D" id="2.60.40.1080">
    <property type="match status" value="2"/>
</dbReference>
<evidence type="ECO:0000313" key="2">
    <source>
        <dbReference type="EMBL" id="SHL67124.1"/>
    </source>
</evidence>